<dbReference type="Gene3D" id="3.40.50.300">
    <property type="entry name" value="P-loop containing nucleotide triphosphate hydrolases"/>
    <property type="match status" value="1"/>
</dbReference>
<dbReference type="Proteomes" id="UP000644507">
    <property type="component" value="Unassembled WGS sequence"/>
</dbReference>
<proteinExistence type="predicted"/>
<dbReference type="Pfam" id="PF13481">
    <property type="entry name" value="AAA_25"/>
    <property type="match status" value="1"/>
</dbReference>
<evidence type="ECO:0000313" key="2">
    <source>
        <dbReference type="Proteomes" id="UP000644507"/>
    </source>
</evidence>
<dbReference type="InterPro" id="IPR027417">
    <property type="entry name" value="P-loop_NTPase"/>
</dbReference>
<protein>
    <recommendedName>
        <fullName evidence="3">AAA+ ATPase domain-containing protein</fullName>
    </recommendedName>
</protein>
<evidence type="ECO:0000313" key="1">
    <source>
        <dbReference type="EMBL" id="GHC41156.1"/>
    </source>
</evidence>
<sequence length="352" mass="38797">MSASKELTKAEEALARERMEAGIQNGPRLLEATENEENKSALESAFAASLASAPAFLAQEIPERATYLSPFFREGDYGILFAPRGVGKSWLSLLMGKALSEGMGVGQHWEAPLKQKCLYLDSEMNIADLQKRCELLDIRSPQFHVLSHESLFERSNDEITLNLADPSQQIALLGLCETEGVKVLILDNLSTAFRGLNENESDSWERVGPWLLDLRRRGIAVVLVCHAGRNGLIRGTSRREDAAHWIVSLEESGDGDESSHQFKTRFTKCRNCPAADAPPLLWKIDTTGGRAEVTTETYDPKSQMLDMILGGMTSASDIANELGKAKGTISKWAKTLQSDGKIRINNGRYMPA</sequence>
<accession>A0A918WFJ0</accession>
<reference evidence="1" key="1">
    <citation type="journal article" date="2014" name="Int. J. Syst. Evol. Microbiol.">
        <title>Complete genome sequence of Corynebacterium casei LMG S-19264T (=DSM 44701T), isolated from a smear-ripened cheese.</title>
        <authorList>
            <consortium name="US DOE Joint Genome Institute (JGI-PGF)"/>
            <person name="Walter F."/>
            <person name="Albersmeier A."/>
            <person name="Kalinowski J."/>
            <person name="Ruckert C."/>
        </authorList>
    </citation>
    <scope>NUCLEOTIDE SEQUENCE</scope>
    <source>
        <strain evidence="1">KCTC 12988</strain>
    </source>
</reference>
<dbReference type="EMBL" id="BMXI01000001">
    <property type="protein sequence ID" value="GHC41156.1"/>
    <property type="molecule type" value="Genomic_DNA"/>
</dbReference>
<dbReference type="SUPFAM" id="SSF52540">
    <property type="entry name" value="P-loop containing nucleoside triphosphate hydrolases"/>
    <property type="match status" value="1"/>
</dbReference>
<gene>
    <name evidence="1" type="ORF">GCM10007100_02260</name>
</gene>
<reference evidence="1" key="2">
    <citation type="submission" date="2020-09" db="EMBL/GenBank/DDBJ databases">
        <authorList>
            <person name="Sun Q."/>
            <person name="Kim S."/>
        </authorList>
    </citation>
    <scope>NUCLEOTIDE SEQUENCE</scope>
    <source>
        <strain evidence="1">KCTC 12988</strain>
    </source>
</reference>
<evidence type="ECO:0008006" key="3">
    <source>
        <dbReference type="Google" id="ProtNLM"/>
    </source>
</evidence>
<organism evidence="1 2">
    <name type="scientific">Roseibacillus persicicus</name>
    <dbReference type="NCBI Taxonomy" id="454148"/>
    <lineage>
        <taxon>Bacteria</taxon>
        <taxon>Pseudomonadati</taxon>
        <taxon>Verrucomicrobiota</taxon>
        <taxon>Verrucomicrobiia</taxon>
        <taxon>Verrucomicrobiales</taxon>
        <taxon>Verrucomicrobiaceae</taxon>
        <taxon>Roseibacillus</taxon>
    </lineage>
</organism>
<dbReference type="AlphaFoldDB" id="A0A918WFJ0"/>
<keyword evidence="2" id="KW-1185">Reference proteome</keyword>
<comment type="caution">
    <text evidence="1">The sequence shown here is derived from an EMBL/GenBank/DDBJ whole genome shotgun (WGS) entry which is preliminary data.</text>
</comment>
<name>A0A918WFJ0_9BACT</name>